<protein>
    <recommendedName>
        <fullName evidence="4">CPBP family intramembrane metalloprotease</fullName>
    </recommendedName>
</protein>
<keyword evidence="3" id="KW-1185">Reference proteome</keyword>
<dbReference type="RefSeq" id="WP_087919716.1">
    <property type="nucleotide sequence ID" value="NZ_CP021780.1"/>
</dbReference>
<gene>
    <name evidence="2" type="ORF">B9T62_36525</name>
</gene>
<dbReference type="KEGG" id="pdh:B9T62_36525"/>
<keyword evidence="1" id="KW-0812">Transmembrane</keyword>
<accession>A0A2Z2KMU8</accession>
<evidence type="ECO:0000313" key="3">
    <source>
        <dbReference type="Proteomes" id="UP000249890"/>
    </source>
</evidence>
<feature type="transmembrane region" description="Helical" evidence="1">
    <location>
        <begin position="221"/>
        <end position="241"/>
    </location>
</feature>
<evidence type="ECO:0000256" key="1">
    <source>
        <dbReference type="SAM" id="Phobius"/>
    </source>
</evidence>
<keyword evidence="1" id="KW-0472">Membrane</keyword>
<feature type="transmembrane region" description="Helical" evidence="1">
    <location>
        <begin position="197"/>
        <end position="215"/>
    </location>
</feature>
<feature type="transmembrane region" description="Helical" evidence="1">
    <location>
        <begin position="9"/>
        <end position="30"/>
    </location>
</feature>
<dbReference type="AlphaFoldDB" id="A0A2Z2KMU8"/>
<evidence type="ECO:0008006" key="4">
    <source>
        <dbReference type="Google" id="ProtNLM"/>
    </source>
</evidence>
<feature type="transmembrane region" description="Helical" evidence="1">
    <location>
        <begin position="84"/>
        <end position="105"/>
    </location>
</feature>
<dbReference type="Proteomes" id="UP000249890">
    <property type="component" value="Chromosome"/>
</dbReference>
<keyword evidence="1" id="KW-1133">Transmembrane helix</keyword>
<reference evidence="2 3" key="1">
    <citation type="submission" date="2017-06" db="EMBL/GenBank/DDBJ databases">
        <title>Complete genome sequence of Paenibacillus donghaensis KCTC 13049T isolated from East Sea sediment, South Korea.</title>
        <authorList>
            <person name="Jung B.K."/>
            <person name="Hong S.-J."/>
            <person name="Shin J.-H."/>
        </authorList>
    </citation>
    <scope>NUCLEOTIDE SEQUENCE [LARGE SCALE GENOMIC DNA]</scope>
    <source>
        <strain evidence="2 3">KCTC 13049</strain>
    </source>
</reference>
<feature type="transmembrane region" description="Helical" evidence="1">
    <location>
        <begin position="36"/>
        <end position="53"/>
    </location>
</feature>
<feature type="transmembrane region" description="Helical" evidence="1">
    <location>
        <begin position="166"/>
        <end position="185"/>
    </location>
</feature>
<sequence length="269" mass="29953">MKGKSLRGIWIMFVVFVVIFILNMSVVSDINATQRMWLVMDVWSLILSIVLLVRHRLPSAKQMCISLILGGLVSLSHLQGSAFSMITGFLITFMATLAVFSTFAVHRESPVQFLRRNGKGGVTGSITWGLLFGLALGAVNMGLMLSNNELDFQVSLSRFLVSLSPAVLEEIAMRTLFFAFCLSLLQGRITTKGQRFACWFMMVIPHVLIHTPEAFMSKGVISGLVIVILYTVIFGLPFAYLQWKRDVTSAMIAHGVVDFIRFCLFGLPF</sequence>
<proteinExistence type="predicted"/>
<dbReference type="OrthoDB" id="1902508at2"/>
<name>A0A2Z2KMU8_9BACL</name>
<evidence type="ECO:0000313" key="2">
    <source>
        <dbReference type="EMBL" id="ASA25755.1"/>
    </source>
</evidence>
<feature type="transmembrane region" description="Helical" evidence="1">
    <location>
        <begin position="126"/>
        <end position="146"/>
    </location>
</feature>
<organism evidence="2 3">
    <name type="scientific">Paenibacillus donghaensis</name>
    <dbReference type="NCBI Taxonomy" id="414771"/>
    <lineage>
        <taxon>Bacteria</taxon>
        <taxon>Bacillati</taxon>
        <taxon>Bacillota</taxon>
        <taxon>Bacilli</taxon>
        <taxon>Bacillales</taxon>
        <taxon>Paenibacillaceae</taxon>
        <taxon>Paenibacillus</taxon>
    </lineage>
</organism>
<dbReference type="EMBL" id="CP021780">
    <property type="protein sequence ID" value="ASA25755.1"/>
    <property type="molecule type" value="Genomic_DNA"/>
</dbReference>